<dbReference type="InterPro" id="IPR052192">
    <property type="entry name" value="Insect_Ionotropic_Sensory_Rcpt"/>
</dbReference>
<keyword evidence="10" id="KW-0325">Glycoprotein</keyword>
<evidence type="ECO:0000259" key="14">
    <source>
        <dbReference type="Pfam" id="PF00060"/>
    </source>
</evidence>
<dbReference type="GO" id="GO:0050906">
    <property type="term" value="P:detection of stimulus involved in sensory perception"/>
    <property type="evidence" value="ECO:0007669"/>
    <property type="project" value="UniProtKB-ARBA"/>
</dbReference>
<dbReference type="InterPro" id="IPR001320">
    <property type="entry name" value="Iontro_rcpt_C"/>
</dbReference>
<evidence type="ECO:0000256" key="1">
    <source>
        <dbReference type="ARBA" id="ARBA00004651"/>
    </source>
</evidence>
<dbReference type="PANTHER" id="PTHR42643">
    <property type="entry name" value="IONOTROPIC RECEPTOR 20A-RELATED"/>
    <property type="match status" value="1"/>
</dbReference>
<evidence type="ECO:0000256" key="2">
    <source>
        <dbReference type="ARBA" id="ARBA00008685"/>
    </source>
</evidence>
<evidence type="ECO:0000256" key="13">
    <source>
        <dbReference type="SAM" id="Phobius"/>
    </source>
</evidence>
<evidence type="ECO:0000256" key="12">
    <source>
        <dbReference type="ARBA" id="ARBA00023303"/>
    </source>
</evidence>
<keyword evidence="11" id="KW-1071">Ligand-gated ion channel</keyword>
<accession>A0A5B7DRY1</accession>
<sequence length="534" mass="59787">MCCVAWLLLNSYELTQSPEKVWGGPDENGDWNGMLGMLQREEVEFAVGPFTVTPQRETVSDLTYPLSGADKAILLARPKLDTDMAGFVKAFTYEVMRGKQAVLRWLVFSILLIVSVWPNFQTWLLTLVFAIITAIVTTLLVRAENVLFGIPVEGLGSKVCLWVLKAFTQESSTWLPKNDAGRLLITTWLLASLVFMSSYSGILTAMLTLPRVVIPINSIYDMVAQTDIPWRLEAGSSMFQYFKEATDGVRREVFTGRSGTFQDCWAARQEIVNGEFAAICDIITMKKAMAWDFRSASPPCRSEWLPPHDAGRVLVTTWLLASLVFMSSYGGILTAMLTVPRVTIPIDSMYDLVAQNDMPWKVEGGSMLYQYFQEATEGARREVFLRSSGTFKDCWEARQDLADGKYAGFCDDVTMIKVMAWDFETSGSCNVYIAREKVISSVWKGVGFKRNSPYMSRVNDVILTLQQAGLVDIWLQEQIGTVPHCLRPPSTDRQDGISPLDMEAFGGPFLVLVGGKGVEEEMKKLQVMKGRPFH</sequence>
<feature type="transmembrane region" description="Helical" evidence="13">
    <location>
        <begin position="123"/>
        <end position="141"/>
    </location>
</feature>
<reference evidence="16 17" key="1">
    <citation type="submission" date="2019-05" db="EMBL/GenBank/DDBJ databases">
        <title>Another draft genome of Portunus trituberculatus and its Hox gene families provides insights of decapod evolution.</title>
        <authorList>
            <person name="Jeong J.-H."/>
            <person name="Song I."/>
            <person name="Kim S."/>
            <person name="Choi T."/>
            <person name="Kim D."/>
            <person name="Ryu S."/>
            <person name="Kim W."/>
        </authorList>
    </citation>
    <scope>NUCLEOTIDE SEQUENCE [LARGE SCALE GENOMIC DNA]</scope>
    <source>
        <tissue evidence="16">Muscle</tissue>
    </source>
</reference>
<dbReference type="SUPFAM" id="SSF53850">
    <property type="entry name" value="Periplasmic binding protein-like II"/>
    <property type="match status" value="1"/>
</dbReference>
<dbReference type="Gene3D" id="1.10.287.70">
    <property type="match status" value="2"/>
</dbReference>
<keyword evidence="8 13" id="KW-0472">Membrane</keyword>
<feature type="transmembrane region" description="Helical" evidence="13">
    <location>
        <begin position="318"/>
        <end position="339"/>
    </location>
</feature>
<keyword evidence="3" id="KW-0813">Transport</keyword>
<keyword evidence="5 13" id="KW-0812">Transmembrane</keyword>
<evidence type="ECO:0000256" key="6">
    <source>
        <dbReference type="ARBA" id="ARBA00022989"/>
    </source>
</evidence>
<evidence type="ECO:0000313" key="16">
    <source>
        <dbReference type="EMBL" id="MPC24168.1"/>
    </source>
</evidence>
<dbReference type="OrthoDB" id="6117597at2759"/>
<evidence type="ECO:0000259" key="15">
    <source>
        <dbReference type="Pfam" id="PF10613"/>
    </source>
</evidence>
<dbReference type="Proteomes" id="UP000324222">
    <property type="component" value="Unassembled WGS sequence"/>
</dbReference>
<dbReference type="GO" id="GO:0005886">
    <property type="term" value="C:plasma membrane"/>
    <property type="evidence" value="ECO:0007669"/>
    <property type="project" value="UniProtKB-SubCell"/>
</dbReference>
<dbReference type="PANTHER" id="PTHR42643:SF24">
    <property type="entry name" value="IONOTROPIC RECEPTOR 60A"/>
    <property type="match status" value="1"/>
</dbReference>
<dbReference type="GO" id="GO:0015276">
    <property type="term" value="F:ligand-gated monoatomic ion channel activity"/>
    <property type="evidence" value="ECO:0007669"/>
    <property type="project" value="InterPro"/>
</dbReference>
<keyword evidence="4" id="KW-1003">Cell membrane</keyword>
<keyword evidence="17" id="KW-1185">Reference proteome</keyword>
<keyword evidence="6 13" id="KW-1133">Transmembrane helix</keyword>
<evidence type="ECO:0000256" key="8">
    <source>
        <dbReference type="ARBA" id="ARBA00023136"/>
    </source>
</evidence>
<feature type="domain" description="Ionotropic glutamate receptor C-terminal" evidence="14">
    <location>
        <begin position="306"/>
        <end position="515"/>
    </location>
</feature>
<evidence type="ECO:0000256" key="11">
    <source>
        <dbReference type="ARBA" id="ARBA00023286"/>
    </source>
</evidence>
<comment type="similarity">
    <text evidence="2">Belongs to the glutamate-gated ion channel (TC 1.A.10.1) family.</text>
</comment>
<dbReference type="EMBL" id="VSRR010001296">
    <property type="protein sequence ID" value="MPC24168.1"/>
    <property type="molecule type" value="Genomic_DNA"/>
</dbReference>
<dbReference type="AlphaFoldDB" id="A0A5B7DRY1"/>
<keyword evidence="7" id="KW-0406">Ion transport</keyword>
<organism evidence="16 17">
    <name type="scientific">Portunus trituberculatus</name>
    <name type="common">Swimming crab</name>
    <name type="synonym">Neptunus trituberculatus</name>
    <dbReference type="NCBI Taxonomy" id="210409"/>
    <lineage>
        <taxon>Eukaryota</taxon>
        <taxon>Metazoa</taxon>
        <taxon>Ecdysozoa</taxon>
        <taxon>Arthropoda</taxon>
        <taxon>Crustacea</taxon>
        <taxon>Multicrustacea</taxon>
        <taxon>Malacostraca</taxon>
        <taxon>Eumalacostraca</taxon>
        <taxon>Eucarida</taxon>
        <taxon>Decapoda</taxon>
        <taxon>Pleocyemata</taxon>
        <taxon>Brachyura</taxon>
        <taxon>Eubrachyura</taxon>
        <taxon>Portunoidea</taxon>
        <taxon>Portunidae</taxon>
        <taxon>Portuninae</taxon>
        <taxon>Portunus</taxon>
    </lineage>
</organism>
<keyword evidence="12" id="KW-0407">Ion channel</keyword>
<feature type="transmembrane region" description="Helical" evidence="13">
    <location>
        <begin position="146"/>
        <end position="164"/>
    </location>
</feature>
<evidence type="ECO:0000256" key="4">
    <source>
        <dbReference type="ARBA" id="ARBA00022475"/>
    </source>
</evidence>
<feature type="transmembrane region" description="Helical" evidence="13">
    <location>
        <begin position="101"/>
        <end position="117"/>
    </location>
</feature>
<evidence type="ECO:0000256" key="10">
    <source>
        <dbReference type="ARBA" id="ARBA00023180"/>
    </source>
</evidence>
<dbReference type="Pfam" id="PF00060">
    <property type="entry name" value="Lig_chan"/>
    <property type="match status" value="2"/>
</dbReference>
<evidence type="ECO:0000256" key="7">
    <source>
        <dbReference type="ARBA" id="ARBA00023065"/>
    </source>
</evidence>
<keyword evidence="9 16" id="KW-0675">Receptor</keyword>
<evidence type="ECO:0000256" key="3">
    <source>
        <dbReference type="ARBA" id="ARBA00022448"/>
    </source>
</evidence>
<feature type="domain" description="Ionotropic glutamate receptor L-glutamate and glycine-binding" evidence="15">
    <location>
        <begin position="11"/>
        <end position="78"/>
    </location>
</feature>
<comment type="subcellular location">
    <subcellularLocation>
        <location evidence="1">Cell membrane</location>
        <topology evidence="1">Multi-pass membrane protein</topology>
    </subcellularLocation>
</comment>
<evidence type="ECO:0000313" key="17">
    <source>
        <dbReference type="Proteomes" id="UP000324222"/>
    </source>
</evidence>
<dbReference type="Gene3D" id="3.40.190.10">
    <property type="entry name" value="Periplasmic binding protein-like II"/>
    <property type="match status" value="1"/>
</dbReference>
<evidence type="ECO:0000256" key="5">
    <source>
        <dbReference type="ARBA" id="ARBA00022692"/>
    </source>
</evidence>
<feature type="transmembrane region" description="Helical" evidence="13">
    <location>
        <begin position="184"/>
        <end position="209"/>
    </location>
</feature>
<name>A0A5B7DRY1_PORTR</name>
<proteinExistence type="inferred from homology"/>
<dbReference type="InterPro" id="IPR019594">
    <property type="entry name" value="Glu/Gly-bd"/>
</dbReference>
<evidence type="ECO:0000256" key="9">
    <source>
        <dbReference type="ARBA" id="ARBA00023170"/>
    </source>
</evidence>
<comment type="caution">
    <text evidence="16">The sequence shown here is derived from an EMBL/GenBank/DDBJ whole genome shotgun (WGS) entry which is preliminary data.</text>
</comment>
<feature type="domain" description="Ionotropic glutamate receptor C-terminal" evidence="14">
    <location>
        <begin position="120"/>
        <end position="261"/>
    </location>
</feature>
<dbReference type="Pfam" id="PF10613">
    <property type="entry name" value="Lig_chan-Glu_bd"/>
    <property type="match status" value="1"/>
</dbReference>
<gene>
    <name evidence="16" type="primary">GRID1_0</name>
    <name evidence="16" type="ORF">E2C01_017243</name>
</gene>
<protein>
    <submittedName>
        <fullName evidence="16">Glutamate receptor ionotropic, delta-1</fullName>
    </submittedName>
</protein>